<accession>A0AAW9R418</accession>
<evidence type="ECO:0000256" key="1">
    <source>
        <dbReference type="ARBA" id="ARBA00004571"/>
    </source>
</evidence>
<comment type="subcellular location">
    <subcellularLocation>
        <location evidence="1">Cell outer membrane</location>
        <topology evidence="1">Multi-pass membrane protein</topology>
    </subcellularLocation>
</comment>
<dbReference type="Gene3D" id="2.40.170.20">
    <property type="entry name" value="TonB-dependent receptor, beta-barrel domain"/>
    <property type="match status" value="1"/>
</dbReference>
<keyword evidence="4" id="KW-0812">Transmembrane</keyword>
<evidence type="ECO:0000313" key="11">
    <source>
        <dbReference type="Proteomes" id="UP001364472"/>
    </source>
</evidence>
<evidence type="ECO:0000256" key="5">
    <source>
        <dbReference type="ARBA" id="ARBA00023136"/>
    </source>
</evidence>
<dbReference type="AlphaFoldDB" id="A0AAW9R418"/>
<dbReference type="Pfam" id="PF25183">
    <property type="entry name" value="OMP_b-brl_4"/>
    <property type="match status" value="2"/>
</dbReference>
<dbReference type="Gene3D" id="2.60.40.1120">
    <property type="entry name" value="Carboxypeptidase-like, regulatory domain"/>
    <property type="match status" value="1"/>
</dbReference>
<dbReference type="GO" id="GO:0015344">
    <property type="term" value="F:siderophore uptake transmembrane transporter activity"/>
    <property type="evidence" value="ECO:0007669"/>
    <property type="project" value="TreeGrafter"/>
</dbReference>
<keyword evidence="3" id="KW-1134">Transmembrane beta strand</keyword>
<keyword evidence="8" id="KW-0732">Signal</keyword>
<keyword evidence="6" id="KW-0998">Cell outer membrane</keyword>
<dbReference type="SUPFAM" id="SSF56935">
    <property type="entry name" value="Porins"/>
    <property type="match status" value="1"/>
</dbReference>
<keyword evidence="11" id="KW-1185">Reference proteome</keyword>
<evidence type="ECO:0000259" key="9">
    <source>
        <dbReference type="Pfam" id="PF25183"/>
    </source>
</evidence>
<dbReference type="SUPFAM" id="SSF49464">
    <property type="entry name" value="Carboxypeptidase regulatory domain-like"/>
    <property type="match status" value="1"/>
</dbReference>
<feature type="domain" description="TonB-dependent transporter Oar-like beta-barrel" evidence="9">
    <location>
        <begin position="246"/>
        <end position="321"/>
    </location>
</feature>
<dbReference type="PANTHER" id="PTHR30069">
    <property type="entry name" value="TONB-DEPENDENT OUTER MEMBRANE RECEPTOR"/>
    <property type="match status" value="1"/>
</dbReference>
<evidence type="ECO:0000256" key="2">
    <source>
        <dbReference type="ARBA" id="ARBA00022448"/>
    </source>
</evidence>
<evidence type="ECO:0000256" key="3">
    <source>
        <dbReference type="ARBA" id="ARBA00022452"/>
    </source>
</evidence>
<evidence type="ECO:0000256" key="7">
    <source>
        <dbReference type="SAM" id="MobiDB-lite"/>
    </source>
</evidence>
<dbReference type="InterPro" id="IPR039426">
    <property type="entry name" value="TonB-dep_rcpt-like"/>
</dbReference>
<proteinExistence type="predicted"/>
<comment type="caution">
    <text evidence="10">The sequence shown here is derived from an EMBL/GenBank/DDBJ whole genome shotgun (WGS) entry which is preliminary data.</text>
</comment>
<dbReference type="InterPro" id="IPR008969">
    <property type="entry name" value="CarboxyPept-like_regulatory"/>
</dbReference>
<dbReference type="EMBL" id="JBBDHC010000005">
    <property type="protein sequence ID" value="MEJ1249026.1"/>
    <property type="molecule type" value="Genomic_DNA"/>
</dbReference>
<dbReference type="InterPro" id="IPR057601">
    <property type="entry name" value="Oar-like_b-barrel"/>
</dbReference>
<feature type="domain" description="TonB-dependent transporter Oar-like beta-barrel" evidence="9">
    <location>
        <begin position="358"/>
        <end position="1000"/>
    </location>
</feature>
<feature type="signal peptide" evidence="8">
    <location>
        <begin position="1"/>
        <end position="25"/>
    </location>
</feature>
<dbReference type="PANTHER" id="PTHR30069:SF46">
    <property type="entry name" value="OAR PROTEIN"/>
    <property type="match status" value="1"/>
</dbReference>
<keyword evidence="10" id="KW-0675">Receptor</keyword>
<gene>
    <name evidence="10" type="ORF">WB794_04970</name>
</gene>
<evidence type="ECO:0000256" key="6">
    <source>
        <dbReference type="ARBA" id="ARBA00023237"/>
    </source>
</evidence>
<dbReference type="GO" id="GO:0009279">
    <property type="term" value="C:cell outer membrane"/>
    <property type="evidence" value="ECO:0007669"/>
    <property type="project" value="UniProtKB-SubCell"/>
</dbReference>
<sequence>MKKQLRIKHLAGALAVLLMTAPAYAQQTSSNIAGRVTDNEGAPLAGAEVMIVHTPSGTTSRAVTDGQGRYTARGLRVGGPYTVTVTRDGFKGEATENVFLALGETSALNVDLDTAATSLEAIQVVASAGLSVFNPDNMGTGTVLSSGDIAALPSAGRNIQDLIRLDPRISQTSKADGRISAAGQHSRYNLIRIDGVSTNDPFGLEANGLPTERQPVSVDAIEELNIALANYDVTYAGATGAVVNAVTRSGTNDFHGSVYYAYRDKDWVREDLQGVKFNGFNDETTYGGTFGGALVKDRLFFFANYEKYVRSAPGSSYASTPYGRGQITDADIAEAQRIARDVWGFDAGSLDPVKGDTEIEEYAVKLDWNINDDHRASLRYSKLEQNVIRQPGIGSSSISLSSHWYNQPKTFETMVGQLFSNWSDNFSTELKLSYRDYIAERAPISDLPSIRVNIGNQGLMFGTEVNTHVNVVDTTEKNVFFAGTYYLGDHALKFGIDYAENDIMNFYGRDLNGSYTFASLADFAAGTPSQYTVRTPRPGRDYGDIPATYVFENTGFFLQDNWSATYNLSLMFGIRVDIPDFDREPLYNETIHQMYGYDNRVTIDTKLWQPRFGFNYTFDTERSTQLRGGVGLFQGTAPNVWMAGAFQNTGLNFVAYDQRNPGAIFTPGVNPPYIPSGPGSTPRLRVDLMEPGLALPSVWKANLAFDHELPWHGIVASAELLMLNTKNDIYFESLDLGAPTFAGQDGRMIYWNAAGLNPINAQSNGIQNGRGNPGGGGSAGNRANRPSNIDQVMLARNTSKGESKALTLSLTKPMQAGDHWSWTAGYTYTDATQVSPMASSQNTSNWNGTTIYQVNENVSSTSRYAIRDRFTGVLTYTNAFFGDNNTTFGLFYEGRSGLPFSYIYYNDINGDGASTNDLFYVPAGRGDVLFTGGAQMENDFFNWLEQHPDLARYAGQVVPANSGRAKWVNNFDLRISQQLPSFFEGHKAEFNFDIMNVGNLLNKKWGLIEDYGFFQTMRVANYAGIDPATGKYVYTFSGSTDEPGIQENNNDKGNTGVSRWSVMATFKYSF</sequence>
<dbReference type="RefSeq" id="WP_337334745.1">
    <property type="nucleotide sequence ID" value="NZ_JBBDHC010000005.1"/>
</dbReference>
<name>A0AAW9R418_9GAMM</name>
<evidence type="ECO:0000313" key="10">
    <source>
        <dbReference type="EMBL" id="MEJ1249026.1"/>
    </source>
</evidence>
<feature type="chain" id="PRO_5043398756" evidence="8">
    <location>
        <begin position="26"/>
        <end position="1070"/>
    </location>
</feature>
<feature type="region of interest" description="Disordered" evidence="7">
    <location>
        <begin position="762"/>
        <end position="785"/>
    </location>
</feature>
<dbReference type="Pfam" id="PF13620">
    <property type="entry name" value="CarboxypepD_reg"/>
    <property type="match status" value="1"/>
</dbReference>
<keyword evidence="5" id="KW-0472">Membrane</keyword>
<keyword evidence="2" id="KW-0813">Transport</keyword>
<evidence type="ECO:0000256" key="8">
    <source>
        <dbReference type="SAM" id="SignalP"/>
    </source>
</evidence>
<dbReference type="Proteomes" id="UP001364472">
    <property type="component" value="Unassembled WGS sequence"/>
</dbReference>
<organism evidence="10 11">
    <name type="scientific">Denitratimonas tolerans</name>
    <dbReference type="NCBI Taxonomy" id="1338420"/>
    <lineage>
        <taxon>Bacteria</taxon>
        <taxon>Pseudomonadati</taxon>
        <taxon>Pseudomonadota</taxon>
        <taxon>Gammaproteobacteria</taxon>
        <taxon>Lysobacterales</taxon>
        <taxon>Lysobacteraceae</taxon>
        <taxon>Denitratimonas</taxon>
    </lineage>
</organism>
<evidence type="ECO:0000256" key="4">
    <source>
        <dbReference type="ARBA" id="ARBA00022692"/>
    </source>
</evidence>
<reference evidence="10 11" key="1">
    <citation type="journal article" date="2016" name="Antonie Van Leeuwenhoek">
        <title>Denitratimonas tolerans gen. nov., sp. nov., a denitrifying bacterium isolated from a bioreactor for tannery wastewater treatment.</title>
        <authorList>
            <person name="Han S.I."/>
            <person name="Kim J.O."/>
            <person name="Lee Y.R."/>
            <person name="Ekpeghere K.I."/>
            <person name="Koh S.C."/>
            <person name="Whang K.S."/>
        </authorList>
    </citation>
    <scope>NUCLEOTIDE SEQUENCE [LARGE SCALE GENOMIC DNA]</scope>
    <source>
        <strain evidence="10 11">KACC 17565</strain>
    </source>
</reference>
<dbReference type="GO" id="GO:0044718">
    <property type="term" value="P:siderophore transmembrane transport"/>
    <property type="evidence" value="ECO:0007669"/>
    <property type="project" value="TreeGrafter"/>
</dbReference>
<dbReference type="InterPro" id="IPR036942">
    <property type="entry name" value="Beta-barrel_TonB_sf"/>
</dbReference>
<protein>
    <submittedName>
        <fullName evidence="10">TonB-dependent receptor</fullName>
    </submittedName>
</protein>